<sequence length="179" mass="20375">MVMRRQKSMPRVNAFSAVILPLLLCTGVLITGCKSSRQVPVTTNIIQQDTVRVTSTIRIRDTILVTKPAKVSLDIQVEDLKEGFVRKNSNRNATVSARVTSGRLNMDCICDSLSIYAQLRDKMIQTDTQRRLTITNTVSKEIKFTPWYIRVLAWVGGISLIIIISRILLKRIKLIKWKF</sequence>
<dbReference type="PROSITE" id="PS51257">
    <property type="entry name" value="PROKAR_LIPOPROTEIN"/>
    <property type="match status" value="1"/>
</dbReference>
<keyword evidence="1" id="KW-0472">Membrane</keyword>
<evidence type="ECO:0000256" key="1">
    <source>
        <dbReference type="SAM" id="Phobius"/>
    </source>
</evidence>
<accession>C2G3K6</accession>
<keyword evidence="1" id="KW-0812">Transmembrane</keyword>
<keyword evidence="1" id="KW-1133">Transmembrane helix</keyword>
<dbReference type="Proteomes" id="UP000006241">
    <property type="component" value="Unassembled WGS sequence"/>
</dbReference>
<name>C2G3K6_SPHSI</name>
<reference evidence="2 3" key="1">
    <citation type="submission" date="2009-01" db="EMBL/GenBank/DDBJ databases">
        <authorList>
            <person name="Qin X."/>
            <person name="Bachman B."/>
            <person name="Battles P."/>
            <person name="Bell A."/>
            <person name="Bess C."/>
            <person name="Bickham C."/>
            <person name="Chaboub L."/>
            <person name="Chen D."/>
            <person name="Coyle M."/>
            <person name="Deiros D.R."/>
            <person name="Dinh H."/>
            <person name="Forbes L."/>
            <person name="Fowler G."/>
            <person name="Francisco L."/>
            <person name="Fu Q."/>
            <person name="Gubbala S."/>
            <person name="Hale W."/>
            <person name="Han Y."/>
            <person name="Hemphill L."/>
            <person name="Highlander S.K."/>
            <person name="Hirani K."/>
            <person name="Hogues M."/>
            <person name="Jackson L."/>
            <person name="Jakkamsetti A."/>
            <person name="Javaid M."/>
            <person name="Jiang H."/>
            <person name="Korchina V."/>
            <person name="Kovar C."/>
            <person name="Lara F."/>
            <person name="Lee S."/>
            <person name="Mata R."/>
            <person name="Mathew T."/>
            <person name="Moen C."/>
            <person name="Morales K."/>
            <person name="Munidasa M."/>
            <person name="Nazareth L."/>
            <person name="Ngo R."/>
            <person name="Nguyen L."/>
            <person name="Okwuonu G."/>
            <person name="Ongeri F."/>
            <person name="Patil S."/>
            <person name="Petrosino J."/>
            <person name="Pham C."/>
            <person name="Pham P."/>
            <person name="Pu L.-L."/>
            <person name="Puazo M."/>
            <person name="Raj R."/>
            <person name="Reid J."/>
            <person name="Rouhana J."/>
            <person name="Saada N."/>
            <person name="Shang Y."/>
            <person name="Simmons D."/>
            <person name="Thornton R."/>
            <person name="Warren J."/>
            <person name="Weissenberger G."/>
            <person name="Zhang J."/>
            <person name="Zhang L."/>
            <person name="Zhou C."/>
            <person name="Zhu D."/>
            <person name="Muzny D."/>
            <person name="Worley K."/>
            <person name="Gibbs R."/>
        </authorList>
    </citation>
    <scope>NUCLEOTIDE SEQUENCE [LARGE SCALE GENOMIC DNA]</scope>
    <source>
        <strain evidence="2 3">ATCC 33300</strain>
    </source>
</reference>
<dbReference type="AlphaFoldDB" id="C2G3K6"/>
<comment type="caution">
    <text evidence="2">The sequence shown here is derived from an EMBL/GenBank/DDBJ whole genome shotgun (WGS) entry which is preliminary data.</text>
</comment>
<organism evidence="2 3">
    <name type="scientific">Sphingobacterium spiritivorum ATCC 33300</name>
    <dbReference type="NCBI Taxonomy" id="525372"/>
    <lineage>
        <taxon>Bacteria</taxon>
        <taxon>Pseudomonadati</taxon>
        <taxon>Bacteroidota</taxon>
        <taxon>Sphingobacteriia</taxon>
        <taxon>Sphingobacteriales</taxon>
        <taxon>Sphingobacteriaceae</taxon>
        <taxon>Sphingobacterium</taxon>
    </lineage>
</organism>
<dbReference type="EMBL" id="ACHB01000092">
    <property type="protein sequence ID" value="EEI90211.1"/>
    <property type="molecule type" value="Genomic_DNA"/>
</dbReference>
<proteinExistence type="predicted"/>
<dbReference type="HOGENOM" id="CLU_1524186_0_0_10"/>
<feature type="transmembrane region" description="Helical" evidence="1">
    <location>
        <begin position="147"/>
        <end position="169"/>
    </location>
</feature>
<gene>
    <name evidence="2" type="ORF">HMPREF0765_4162</name>
</gene>
<evidence type="ECO:0000313" key="2">
    <source>
        <dbReference type="EMBL" id="EEI90211.1"/>
    </source>
</evidence>
<evidence type="ECO:0000313" key="3">
    <source>
        <dbReference type="Proteomes" id="UP000006241"/>
    </source>
</evidence>
<protein>
    <submittedName>
        <fullName evidence="2">Uncharacterized protein</fullName>
    </submittedName>
</protein>